<evidence type="ECO:0000259" key="4">
    <source>
        <dbReference type="Pfam" id="PF01397"/>
    </source>
</evidence>
<gene>
    <name evidence="6" type="ORF">J5N97_000372</name>
</gene>
<dbReference type="SFLD" id="SFLDG01019">
    <property type="entry name" value="Terpene_Cyclase_Like_1_C_Termi"/>
    <property type="match status" value="1"/>
</dbReference>
<evidence type="ECO:0000313" key="7">
    <source>
        <dbReference type="Proteomes" id="UP001085076"/>
    </source>
</evidence>
<accession>A0A9D5BV57</accession>
<dbReference type="SUPFAM" id="SSF48239">
    <property type="entry name" value="Terpenoid cyclases/Protein prenyltransferases"/>
    <property type="match status" value="1"/>
</dbReference>
<evidence type="ECO:0000256" key="2">
    <source>
        <dbReference type="ARBA" id="ARBA00022723"/>
    </source>
</evidence>
<dbReference type="GO" id="GO:0016102">
    <property type="term" value="P:diterpenoid biosynthetic process"/>
    <property type="evidence" value="ECO:0007669"/>
    <property type="project" value="InterPro"/>
</dbReference>
<keyword evidence="2" id="KW-0479">Metal-binding</keyword>
<evidence type="ECO:0000256" key="3">
    <source>
        <dbReference type="ARBA" id="ARBA00022842"/>
    </source>
</evidence>
<evidence type="ECO:0000256" key="1">
    <source>
        <dbReference type="ARBA" id="ARBA00001946"/>
    </source>
</evidence>
<dbReference type="Proteomes" id="UP001085076">
    <property type="component" value="Unassembled WGS sequence"/>
</dbReference>
<dbReference type="PANTHER" id="PTHR31225">
    <property type="entry name" value="OS04G0344100 PROTEIN-RELATED"/>
    <property type="match status" value="1"/>
</dbReference>
<reference evidence="6 7" key="1">
    <citation type="journal article" date="2022" name="Hortic Res">
        <title>The genome of Dioscorea zingiberensis sheds light on the biosynthesis, origin and evolution of the medicinally important diosgenin saponins.</title>
        <authorList>
            <person name="Li Y."/>
            <person name="Tan C."/>
            <person name="Li Z."/>
            <person name="Guo J."/>
            <person name="Li S."/>
            <person name="Chen X."/>
            <person name="Wang C."/>
            <person name="Dai X."/>
            <person name="Yang H."/>
            <person name="Song W."/>
            <person name="Hou L."/>
            <person name="Xu J."/>
            <person name="Tong Z."/>
            <person name="Xu A."/>
            <person name="Yuan X."/>
            <person name="Wang W."/>
            <person name="Yang Q."/>
            <person name="Chen L."/>
            <person name="Sun Z."/>
            <person name="Wang K."/>
            <person name="Pan B."/>
            <person name="Chen J."/>
            <person name="Bao Y."/>
            <person name="Liu F."/>
            <person name="Qi X."/>
            <person name="Gang D.R."/>
            <person name="Wen J."/>
            <person name="Li J."/>
        </authorList>
    </citation>
    <scope>NUCLEOTIDE SEQUENCE [LARGE SCALE GENOMIC DNA]</scope>
    <source>
        <strain evidence="6">Dzin_1.0</strain>
    </source>
</reference>
<dbReference type="AlphaFoldDB" id="A0A9D5BV57"/>
<dbReference type="OrthoDB" id="746449at2759"/>
<dbReference type="InterPro" id="IPR001906">
    <property type="entry name" value="Terpene_synth_N"/>
</dbReference>
<dbReference type="InterPro" id="IPR008949">
    <property type="entry name" value="Isoprenoid_synthase_dom_sf"/>
</dbReference>
<evidence type="ECO:0000313" key="6">
    <source>
        <dbReference type="EMBL" id="KAJ0961417.1"/>
    </source>
</evidence>
<dbReference type="Gene3D" id="1.50.10.130">
    <property type="entry name" value="Terpene synthase, N-terminal domain"/>
    <property type="match status" value="1"/>
</dbReference>
<dbReference type="SFLD" id="SFLDS00005">
    <property type="entry name" value="Isoprenoid_Synthase_Type_I"/>
    <property type="match status" value="1"/>
</dbReference>
<proteinExistence type="predicted"/>
<dbReference type="Gene3D" id="1.10.600.10">
    <property type="entry name" value="Farnesyl Diphosphate Synthase"/>
    <property type="match status" value="1"/>
</dbReference>
<dbReference type="Pfam" id="PF01397">
    <property type="entry name" value="Terpene_synth"/>
    <property type="match status" value="1"/>
</dbReference>
<dbReference type="InterPro" id="IPR050148">
    <property type="entry name" value="Terpene_synthase-like"/>
</dbReference>
<feature type="domain" description="Terpene synthase N-terminal" evidence="4">
    <location>
        <begin position="64"/>
        <end position="239"/>
    </location>
</feature>
<dbReference type="InterPro" id="IPR005630">
    <property type="entry name" value="Terpene_synthase_metal-bd"/>
</dbReference>
<dbReference type="FunFam" id="1.50.10.130:FF:000001">
    <property type="entry name" value="Isoprene synthase, chloroplastic"/>
    <property type="match status" value="1"/>
</dbReference>
<evidence type="ECO:0000259" key="5">
    <source>
        <dbReference type="Pfam" id="PF03936"/>
    </source>
</evidence>
<keyword evidence="3" id="KW-0460">Magnesium</keyword>
<dbReference type="PANTHER" id="PTHR31225:SF252">
    <property type="entry name" value="TERPENE SYNTHASE 12-RELATED"/>
    <property type="match status" value="1"/>
</dbReference>
<comment type="caution">
    <text evidence="6">The sequence shown here is derived from an EMBL/GenBank/DDBJ whole genome shotgun (WGS) entry which is preliminary data.</text>
</comment>
<dbReference type="CDD" id="cd00684">
    <property type="entry name" value="Terpene_cyclase_plant_C1"/>
    <property type="match status" value="1"/>
</dbReference>
<dbReference type="Pfam" id="PF03936">
    <property type="entry name" value="Terpene_synth_C"/>
    <property type="match status" value="1"/>
</dbReference>
<protein>
    <submittedName>
        <fullName evidence="6">Uncharacterized protein</fullName>
    </submittedName>
</protein>
<dbReference type="InterPro" id="IPR034741">
    <property type="entry name" value="Terpene_cyclase-like_1_C"/>
</dbReference>
<name>A0A9D5BV57_9LILI</name>
<dbReference type="EMBL" id="JAGGNH010000023">
    <property type="protein sequence ID" value="KAJ0961417.1"/>
    <property type="molecule type" value="Genomic_DNA"/>
</dbReference>
<dbReference type="InterPro" id="IPR044814">
    <property type="entry name" value="Terpene_cyclase_plant_C1"/>
</dbReference>
<feature type="domain" description="Terpene synthase metal-binding" evidence="5">
    <location>
        <begin position="301"/>
        <end position="537"/>
    </location>
</feature>
<dbReference type="GO" id="GO:0010333">
    <property type="term" value="F:terpene synthase activity"/>
    <property type="evidence" value="ECO:0007669"/>
    <property type="project" value="InterPro"/>
</dbReference>
<dbReference type="InterPro" id="IPR036965">
    <property type="entry name" value="Terpene_synth_N_sf"/>
</dbReference>
<organism evidence="6 7">
    <name type="scientific">Dioscorea zingiberensis</name>
    <dbReference type="NCBI Taxonomy" id="325984"/>
    <lineage>
        <taxon>Eukaryota</taxon>
        <taxon>Viridiplantae</taxon>
        <taxon>Streptophyta</taxon>
        <taxon>Embryophyta</taxon>
        <taxon>Tracheophyta</taxon>
        <taxon>Spermatophyta</taxon>
        <taxon>Magnoliopsida</taxon>
        <taxon>Liliopsida</taxon>
        <taxon>Dioscoreales</taxon>
        <taxon>Dioscoreaceae</taxon>
        <taxon>Dioscorea</taxon>
    </lineage>
</organism>
<dbReference type="FunFam" id="1.10.600.10:FF:000007">
    <property type="entry name" value="Isoprene synthase, chloroplastic"/>
    <property type="match status" value="1"/>
</dbReference>
<comment type="cofactor">
    <cofactor evidence="1">
        <name>Mg(2+)</name>
        <dbReference type="ChEBI" id="CHEBI:18420"/>
    </cofactor>
</comment>
<dbReference type="InterPro" id="IPR008930">
    <property type="entry name" value="Terpenoid_cyclase/PrenylTrfase"/>
</dbReference>
<keyword evidence="7" id="KW-1185">Reference proteome</keyword>
<sequence>MGATYFHVTSLAFSALSSVSRLAPRIEKCKKSNIQKYSSNFRAQHLEYSSSSTPRRSANFKPSIWPDDYIQSLNTDDYMEEKIASRIEKLKDDTRHLFHEKKDIVNQLKFIDTLRQLGIAYHFHREIKDAIRHIYNLMNTGIMLKDDIFATSLFFRLTREYGFEISEEIFYGLKDEDGNFNMSLCNDIRGMLSLYEASYLAIEGEDTLEEARVFTTKHLKAIDNNDIDPILKEHVKYALEMPLHWRMPRLHNHYFIGMYEKEDHMNSNLLEFAKLEYNMVQSIHKKELKQCSRWWTKLGLLNEDISFSRDRLVENYLFAMGWESRTKFSFYREILTKVNCLVTIIDDIYDVYGTLNELELFTAAVDRWDANAIDQLPKYMKICFLALFNTTNDTAYKVLKMKDVNCIPYLKKAWTELCRAYFVEAKWANSDYQPTIKEYLENAWITISAPAALIHSFFCISEFISEEVLECLENYPTVMRQAFLILRLCDDLGTSTEEMKARRYVMKSIQCYMHEKGVSEVIARDYIRDAIRETWKKLNTSLFTTSSPFEESFINLALSFARMAHCIYEHGDGFGEQNHETKDGRIKIGCLACGSGLGTLERQHLLILSTHESDGIRKNYKEVRTQLGYP</sequence>
<dbReference type="SUPFAM" id="SSF48576">
    <property type="entry name" value="Terpenoid synthases"/>
    <property type="match status" value="1"/>
</dbReference>
<dbReference type="GO" id="GO:0000287">
    <property type="term" value="F:magnesium ion binding"/>
    <property type="evidence" value="ECO:0007669"/>
    <property type="project" value="InterPro"/>
</dbReference>